<dbReference type="Proteomes" id="UP001470230">
    <property type="component" value="Unassembled WGS sequence"/>
</dbReference>
<evidence type="ECO:0000313" key="2">
    <source>
        <dbReference type="EMBL" id="KAK8845258.1"/>
    </source>
</evidence>
<sequence>MRTLLKFIHTLDHKFNVYPGSYAINVKTESVTDQAFYDAITNLPTSSDDYVFIYYDNHGGTGVLGTPTNHYIHADTLNEALNSASSSKLYKQCLFIIEACYSGSVAEFFTAPNLATITTANSVESSYAAVYDTKLGTYISNEFTNYFIELIDEKPSISIGELYNTLKQETVQSHVCFYGDESIQSVSLSTFIGTPNRIISHKVDKSNIKLVKPRDATFETLEYLSNHEKASVRSRARLQILRLKAQTEKLEAVLELLVKYVDPQNYEKIMNDTESKITSNYFQVLDVFFKQFGEINPDDYGRLNVLKALASKHSKAEIVQGIFAVIY</sequence>
<dbReference type="PANTHER" id="PTHR12000">
    <property type="entry name" value="HEMOGLOBINASE FAMILY MEMBER"/>
    <property type="match status" value="1"/>
</dbReference>
<comment type="similarity">
    <text evidence="1">Belongs to the peptidase C13 family.</text>
</comment>
<name>A0ABR2HDZ0_9EUKA</name>
<dbReference type="InterPro" id="IPR029030">
    <property type="entry name" value="Caspase-like_dom_sf"/>
</dbReference>
<reference evidence="2 3" key="1">
    <citation type="submission" date="2024-04" db="EMBL/GenBank/DDBJ databases">
        <title>Tritrichomonas musculus Genome.</title>
        <authorList>
            <person name="Alves-Ferreira E."/>
            <person name="Grigg M."/>
            <person name="Lorenzi H."/>
            <person name="Galac M."/>
        </authorList>
    </citation>
    <scope>NUCLEOTIDE SEQUENCE [LARGE SCALE GENOMIC DNA]</scope>
    <source>
        <strain evidence="2 3">EAF2021</strain>
    </source>
</reference>
<dbReference type="SUPFAM" id="SSF52129">
    <property type="entry name" value="Caspase-like"/>
    <property type="match status" value="1"/>
</dbReference>
<protein>
    <recommendedName>
        <fullName evidence="4">Clan CD, family C13, asparaginyl endopeptidase-like cysteine peptidase</fullName>
    </recommendedName>
</protein>
<organism evidence="2 3">
    <name type="scientific">Tritrichomonas musculus</name>
    <dbReference type="NCBI Taxonomy" id="1915356"/>
    <lineage>
        <taxon>Eukaryota</taxon>
        <taxon>Metamonada</taxon>
        <taxon>Parabasalia</taxon>
        <taxon>Tritrichomonadida</taxon>
        <taxon>Tritrichomonadidae</taxon>
        <taxon>Tritrichomonas</taxon>
    </lineage>
</organism>
<keyword evidence="3" id="KW-1185">Reference proteome</keyword>
<dbReference type="InterPro" id="IPR001096">
    <property type="entry name" value="Peptidase_C13"/>
</dbReference>
<gene>
    <name evidence="2" type="ORF">M9Y10_021451</name>
</gene>
<accession>A0ABR2HDZ0</accession>
<proteinExistence type="inferred from homology"/>
<evidence type="ECO:0008006" key="4">
    <source>
        <dbReference type="Google" id="ProtNLM"/>
    </source>
</evidence>
<evidence type="ECO:0000256" key="1">
    <source>
        <dbReference type="ARBA" id="ARBA00009941"/>
    </source>
</evidence>
<comment type="caution">
    <text evidence="2">The sequence shown here is derived from an EMBL/GenBank/DDBJ whole genome shotgun (WGS) entry which is preliminary data.</text>
</comment>
<dbReference type="PRINTS" id="PR00776">
    <property type="entry name" value="HEMOGLOBNASE"/>
</dbReference>
<dbReference type="PANTHER" id="PTHR12000:SF42">
    <property type="entry name" value="LEGUMAIN"/>
    <property type="match status" value="1"/>
</dbReference>
<evidence type="ECO:0000313" key="3">
    <source>
        <dbReference type="Proteomes" id="UP001470230"/>
    </source>
</evidence>
<dbReference type="Pfam" id="PF01650">
    <property type="entry name" value="Peptidase_C13"/>
    <property type="match status" value="1"/>
</dbReference>
<dbReference type="Gene3D" id="3.40.50.1460">
    <property type="match status" value="1"/>
</dbReference>
<dbReference type="EMBL" id="JAPFFF010000031">
    <property type="protein sequence ID" value="KAK8845258.1"/>
    <property type="molecule type" value="Genomic_DNA"/>
</dbReference>